<comment type="caution">
    <text evidence="9">The sequence shown here is derived from an EMBL/GenBank/DDBJ whole genome shotgun (WGS) entry which is preliminary data.</text>
</comment>
<proteinExistence type="inferred from homology"/>
<gene>
    <name evidence="9" type="ORF">JP32_11420</name>
</gene>
<organism evidence="9 10">
    <name type="scientific">Gallibacterium anatis</name>
    <dbReference type="NCBI Taxonomy" id="750"/>
    <lineage>
        <taxon>Bacteria</taxon>
        <taxon>Pseudomonadati</taxon>
        <taxon>Pseudomonadota</taxon>
        <taxon>Gammaproteobacteria</taxon>
        <taxon>Pasteurellales</taxon>
        <taxon>Pasteurellaceae</taxon>
        <taxon>Gallibacterium</taxon>
    </lineage>
</organism>
<evidence type="ECO:0000256" key="3">
    <source>
        <dbReference type="ARBA" id="ARBA00016113"/>
    </source>
</evidence>
<dbReference type="Proteomes" id="UP000030526">
    <property type="component" value="Unassembled WGS sequence"/>
</dbReference>
<evidence type="ECO:0000256" key="6">
    <source>
        <dbReference type="ARBA" id="ARBA00031720"/>
    </source>
</evidence>
<evidence type="ECO:0000256" key="4">
    <source>
        <dbReference type="ARBA" id="ARBA00022884"/>
    </source>
</evidence>
<evidence type="ECO:0000313" key="9">
    <source>
        <dbReference type="EMBL" id="KGQ29470.1"/>
    </source>
</evidence>
<evidence type="ECO:0000256" key="1">
    <source>
        <dbReference type="ARBA" id="ARBA00003088"/>
    </source>
</evidence>
<dbReference type="EMBL" id="JPXS01000072">
    <property type="protein sequence ID" value="KGQ29470.1"/>
    <property type="molecule type" value="Genomic_DNA"/>
</dbReference>
<dbReference type="PANTHER" id="PTHR38007">
    <property type="entry name" value="CRISPR SYSTEM CMS PROTEIN CSM5"/>
    <property type="match status" value="1"/>
</dbReference>
<dbReference type="AlphaFoldDB" id="A0A0A2XFP8"/>
<keyword evidence="5" id="KW-0051">Antiviral defense</keyword>
<dbReference type="GO" id="GO:0003723">
    <property type="term" value="F:RNA binding"/>
    <property type="evidence" value="ECO:0007669"/>
    <property type="project" value="UniProtKB-KW"/>
</dbReference>
<keyword evidence="7" id="KW-0175">Coiled coil</keyword>
<dbReference type="GO" id="GO:0051607">
    <property type="term" value="P:defense response to virus"/>
    <property type="evidence" value="ECO:0007669"/>
    <property type="project" value="UniProtKB-KW"/>
</dbReference>
<sequence>MTKEFMQTYQIYLTPLSPIHIGCGEDFEPTNYVIDKNVLYHFDPSNLCLLKEKRDELLNLAKQDDLLKIQKFFKKNIVSAKSFSHYLANVANGVAYSWEKKIGNVAQYEGSGKGTKEVISALAIERTSYLPYENNAYIPGSSFKGALVTAFLDLEHKKAGNPRLENKVNLIKKYNGEFKDSEFRTVKFGDFIPQKEISSKIYFCINLKKKPNEKGILGKGISLKREAILAWQYRAFQSDLSLWENKYKQKMPYQINRIFDILNEYYLPIFEEECEKLISNKVIDRQWVARIRALVNENKTALIRLGKNGADSKILRSKNTAQIKIMLGKGESTKKDRSSTLWLAGNNERQLNDLLPFGWALLEIKDGQENAKLKQWCEQQIEANNVIDKQTLIHQHREEQEQLRKDYEEEIKKIQLAEQQRLAMEREKAELLNAASDNQRLVLEFLDKLENTREKQIDTSGSPLLKEAQSLLSAAVEWSQEEQAFIKEKITFSLLKTKIYFKKKDAEKNFKKLVNKLVGTN</sequence>
<feature type="coiled-coil region" evidence="7">
    <location>
        <begin position="393"/>
        <end position="434"/>
    </location>
</feature>
<evidence type="ECO:0000256" key="2">
    <source>
        <dbReference type="ARBA" id="ARBA00006680"/>
    </source>
</evidence>
<dbReference type="RefSeq" id="WP_039084955.1">
    <property type="nucleotide sequence ID" value="NZ_JPXS01000072.1"/>
</dbReference>
<evidence type="ECO:0000313" key="10">
    <source>
        <dbReference type="Proteomes" id="UP000030526"/>
    </source>
</evidence>
<name>A0A0A2XFP8_9PAST</name>
<dbReference type="InterPro" id="IPR010173">
    <property type="entry name" value="CRISPR-assoc_Csm5"/>
</dbReference>
<accession>A0A0A2XFP8</accession>
<comment type="similarity">
    <text evidence="2">Belongs to the CRISPR-associated Csm5 family.</text>
</comment>
<keyword evidence="4" id="KW-0694">RNA-binding</keyword>
<comment type="function">
    <text evidence="1">This subunit might be involved in maturation of a crRNA intermediate to its mature form.</text>
</comment>
<protein>
    <recommendedName>
        <fullName evidence="3">CRISPR system Cms protein Csm5</fullName>
    </recommendedName>
    <alternativeName>
        <fullName evidence="6">CRISPR type III A-associated protein Csm5</fullName>
    </alternativeName>
</protein>
<dbReference type="InterPro" id="IPR005537">
    <property type="entry name" value="RAMP_III_fam"/>
</dbReference>
<evidence type="ECO:0000256" key="7">
    <source>
        <dbReference type="SAM" id="Coils"/>
    </source>
</evidence>
<evidence type="ECO:0000259" key="8">
    <source>
        <dbReference type="Pfam" id="PF03787"/>
    </source>
</evidence>
<feature type="domain" description="CRISPR type III-associated protein" evidence="8">
    <location>
        <begin position="13"/>
        <end position="212"/>
    </location>
</feature>
<dbReference type="PANTHER" id="PTHR38007:SF1">
    <property type="entry name" value="CRISPR SYSTEM CMS PROTEIN CSM5"/>
    <property type="match status" value="1"/>
</dbReference>
<evidence type="ECO:0000256" key="5">
    <source>
        <dbReference type="ARBA" id="ARBA00023118"/>
    </source>
</evidence>
<dbReference type="Pfam" id="PF03787">
    <property type="entry name" value="RAMPs"/>
    <property type="match status" value="1"/>
</dbReference>
<reference evidence="9 10" key="1">
    <citation type="submission" date="2014-08" db="EMBL/GenBank/DDBJ databases">
        <title>Chaperone-usher fimbriae in a diverse selection of Gallibacterium genomes.</title>
        <authorList>
            <person name="Kudirkiene E."/>
            <person name="Bager R.J."/>
            <person name="Johnson T.J."/>
            <person name="Bojesen A.M."/>
        </authorList>
    </citation>
    <scope>NUCLEOTIDE SEQUENCE [LARGE SCALE GENOMIC DNA]</scope>
    <source>
        <strain evidence="9 10">20558/3kl.</strain>
    </source>
</reference>